<reference evidence="1" key="1">
    <citation type="journal article" date="2020" name="Nature">
        <title>Giant virus diversity and host interactions through global metagenomics.</title>
        <authorList>
            <person name="Schulz F."/>
            <person name="Roux S."/>
            <person name="Paez-Espino D."/>
            <person name="Jungbluth S."/>
            <person name="Walsh D.A."/>
            <person name="Denef V.J."/>
            <person name="McMahon K.D."/>
            <person name="Konstantinidis K.T."/>
            <person name="Eloe-Fadrosh E.A."/>
            <person name="Kyrpides N.C."/>
            <person name="Woyke T."/>
        </authorList>
    </citation>
    <scope>NUCLEOTIDE SEQUENCE</scope>
    <source>
        <strain evidence="1">GVMAG-M-3300020185-33</strain>
    </source>
</reference>
<protein>
    <submittedName>
        <fullName evidence="1">Uncharacterized protein</fullName>
    </submittedName>
</protein>
<proteinExistence type="predicted"/>
<name>A0A6C0C4E6_9ZZZZ</name>
<dbReference type="EMBL" id="MN739336">
    <property type="protein sequence ID" value="QHS99236.1"/>
    <property type="molecule type" value="Genomic_DNA"/>
</dbReference>
<organism evidence="1">
    <name type="scientific">viral metagenome</name>
    <dbReference type="NCBI Taxonomy" id="1070528"/>
    <lineage>
        <taxon>unclassified sequences</taxon>
        <taxon>metagenomes</taxon>
        <taxon>organismal metagenomes</taxon>
    </lineage>
</organism>
<accession>A0A6C0C4E6</accession>
<dbReference type="AlphaFoldDB" id="A0A6C0C4E6"/>
<sequence>MEGGSEQRDNVEWMIKYNKPKIQPVIKKYGLNVVGTFPSITIIKNKIA</sequence>
<evidence type="ECO:0000313" key="1">
    <source>
        <dbReference type="EMBL" id="QHS99236.1"/>
    </source>
</evidence>